<dbReference type="InterPro" id="IPR041588">
    <property type="entry name" value="Integrase_H2C2"/>
</dbReference>
<dbReference type="InterPro" id="IPR012337">
    <property type="entry name" value="RNaseH-like_sf"/>
</dbReference>
<proteinExistence type="predicted"/>
<name>A0A1I7WHU5_HETBA</name>
<dbReference type="PANTHER" id="PTHR47331">
    <property type="entry name" value="PHD-TYPE DOMAIN-CONTAINING PROTEIN"/>
    <property type="match status" value="1"/>
</dbReference>
<dbReference type="AlphaFoldDB" id="A0A1I7WHU5"/>
<feature type="domain" description="Integrase zinc-binding" evidence="1">
    <location>
        <begin position="4"/>
        <end position="53"/>
    </location>
</feature>
<dbReference type="GO" id="GO:0003676">
    <property type="term" value="F:nucleic acid binding"/>
    <property type="evidence" value="ECO:0007669"/>
    <property type="project" value="InterPro"/>
</dbReference>
<dbReference type="InterPro" id="IPR036397">
    <property type="entry name" value="RNaseH_sf"/>
</dbReference>
<dbReference type="Proteomes" id="UP000095283">
    <property type="component" value="Unplaced"/>
</dbReference>
<evidence type="ECO:0000313" key="2">
    <source>
        <dbReference type="Proteomes" id="UP000095283"/>
    </source>
</evidence>
<keyword evidence="2" id="KW-1185">Reference proteome</keyword>
<sequence length="153" mass="17460">MIARLIIAEIHIKKEHCGKQHLIAFIGQKFWIPCLSRLVLSFLKQCALCRKLNALPLAYTSMEPLLADRVVWAKPFEHSDINFLGPYECKEHNKLYISLFTCLRTKAVHSECVENLSAGAFLKCLQRFVARRGVPKCIRSDQGGNFCLAERVL</sequence>
<evidence type="ECO:0000313" key="3">
    <source>
        <dbReference type="WBParaSite" id="Hba_04580"/>
    </source>
</evidence>
<dbReference type="Gene3D" id="3.30.420.10">
    <property type="entry name" value="Ribonuclease H-like superfamily/Ribonuclease H"/>
    <property type="match status" value="1"/>
</dbReference>
<organism evidence="2 3">
    <name type="scientific">Heterorhabditis bacteriophora</name>
    <name type="common">Entomopathogenic nematode worm</name>
    <dbReference type="NCBI Taxonomy" id="37862"/>
    <lineage>
        <taxon>Eukaryota</taxon>
        <taxon>Metazoa</taxon>
        <taxon>Ecdysozoa</taxon>
        <taxon>Nematoda</taxon>
        <taxon>Chromadorea</taxon>
        <taxon>Rhabditida</taxon>
        <taxon>Rhabditina</taxon>
        <taxon>Rhabditomorpha</taxon>
        <taxon>Strongyloidea</taxon>
        <taxon>Heterorhabditidae</taxon>
        <taxon>Heterorhabditis</taxon>
    </lineage>
</organism>
<dbReference type="Pfam" id="PF17921">
    <property type="entry name" value="Integrase_H2C2"/>
    <property type="match status" value="1"/>
</dbReference>
<accession>A0A1I7WHU5</accession>
<dbReference type="SUPFAM" id="SSF53098">
    <property type="entry name" value="Ribonuclease H-like"/>
    <property type="match status" value="1"/>
</dbReference>
<dbReference type="WBParaSite" id="Hba_04580">
    <property type="protein sequence ID" value="Hba_04580"/>
    <property type="gene ID" value="Hba_04580"/>
</dbReference>
<dbReference type="PANTHER" id="PTHR47331:SF1">
    <property type="entry name" value="GAG-LIKE PROTEIN"/>
    <property type="match status" value="1"/>
</dbReference>
<evidence type="ECO:0000259" key="1">
    <source>
        <dbReference type="Pfam" id="PF17921"/>
    </source>
</evidence>
<protein>
    <submittedName>
        <fullName evidence="3">Integrase_H2C2 domain-containing protein</fullName>
    </submittedName>
</protein>
<reference evidence="3" key="1">
    <citation type="submission" date="2016-11" db="UniProtKB">
        <authorList>
            <consortium name="WormBaseParasite"/>
        </authorList>
    </citation>
    <scope>IDENTIFICATION</scope>
</reference>